<dbReference type="InterPro" id="IPR011005">
    <property type="entry name" value="Dihydropteroate_synth-like_sf"/>
</dbReference>
<dbReference type="PANTHER" id="PTHR20941:SF1">
    <property type="entry name" value="FOLIC ACID SYNTHESIS PROTEIN FOL1"/>
    <property type="match status" value="1"/>
</dbReference>
<evidence type="ECO:0000256" key="8">
    <source>
        <dbReference type="ARBA" id="ARBA00022723"/>
    </source>
</evidence>
<reference evidence="14 15" key="1">
    <citation type="journal article" date="2018" name="ISME J.">
        <title>A methanotrophic archaeon couples anaerobic oxidation of methane to Fe(III) reduction.</title>
        <authorList>
            <person name="Cai C."/>
            <person name="Leu A.O."/>
            <person name="Xie G.J."/>
            <person name="Guo J."/>
            <person name="Feng Y."/>
            <person name="Zhao J.X."/>
            <person name="Tyson G.W."/>
            <person name="Yuan Z."/>
            <person name="Hu S."/>
        </authorList>
    </citation>
    <scope>NUCLEOTIDE SEQUENCE [LARGE SCALE GENOMIC DNA]</scope>
    <source>
        <strain evidence="14">FeB_12</strain>
    </source>
</reference>
<dbReference type="GO" id="GO:0046872">
    <property type="term" value="F:metal ion binding"/>
    <property type="evidence" value="ECO:0007669"/>
    <property type="project" value="UniProtKB-KW"/>
</dbReference>
<evidence type="ECO:0000256" key="11">
    <source>
        <dbReference type="ARBA" id="ARBA00030193"/>
    </source>
</evidence>
<evidence type="ECO:0000256" key="12">
    <source>
        <dbReference type="RuleBase" id="RU361205"/>
    </source>
</evidence>
<dbReference type="Proteomes" id="UP000250918">
    <property type="component" value="Unassembled WGS sequence"/>
</dbReference>
<comment type="cofactor">
    <cofactor evidence="2 12">
        <name>Mg(2+)</name>
        <dbReference type="ChEBI" id="CHEBI:18420"/>
    </cofactor>
</comment>
<evidence type="ECO:0000313" key="15">
    <source>
        <dbReference type="Proteomes" id="UP000250918"/>
    </source>
</evidence>
<dbReference type="Pfam" id="PF00809">
    <property type="entry name" value="Pterin_bind"/>
    <property type="match status" value="1"/>
</dbReference>
<dbReference type="NCBIfam" id="TIGR01496">
    <property type="entry name" value="DHPS"/>
    <property type="match status" value="1"/>
</dbReference>
<comment type="catalytic activity">
    <reaction evidence="1">
        <text>(7,8-dihydropterin-6-yl)methyl diphosphate + 4-aminobenzoate = 7,8-dihydropteroate + diphosphate</text>
        <dbReference type="Rhea" id="RHEA:19949"/>
        <dbReference type="ChEBI" id="CHEBI:17836"/>
        <dbReference type="ChEBI" id="CHEBI:17839"/>
        <dbReference type="ChEBI" id="CHEBI:33019"/>
        <dbReference type="ChEBI" id="CHEBI:72950"/>
        <dbReference type="EC" id="2.5.1.15"/>
    </reaction>
</comment>
<comment type="caution">
    <text evidence="14">The sequence shown here is derived from an EMBL/GenBank/DDBJ whole genome shotgun (WGS) entry which is preliminary data.</text>
</comment>
<dbReference type="PROSITE" id="PS50972">
    <property type="entry name" value="PTERIN_BINDING"/>
    <property type="match status" value="1"/>
</dbReference>
<dbReference type="GO" id="GO:0004156">
    <property type="term" value="F:dihydropteroate synthase activity"/>
    <property type="evidence" value="ECO:0007669"/>
    <property type="project" value="UniProtKB-EC"/>
</dbReference>
<evidence type="ECO:0000256" key="3">
    <source>
        <dbReference type="ARBA" id="ARBA00004763"/>
    </source>
</evidence>
<dbReference type="InterPro" id="IPR045031">
    <property type="entry name" value="DHP_synth-like"/>
</dbReference>
<dbReference type="AlphaFoldDB" id="A0A855X4T2"/>
<organism evidence="14 15">
    <name type="scientific">candidate division GN15 bacterium</name>
    <dbReference type="NCBI Taxonomy" id="2072418"/>
    <lineage>
        <taxon>Bacteria</taxon>
        <taxon>candidate division GN15</taxon>
    </lineage>
</organism>
<dbReference type="InterPro" id="IPR006390">
    <property type="entry name" value="DHP_synth_dom"/>
</dbReference>
<dbReference type="PANTHER" id="PTHR20941">
    <property type="entry name" value="FOLATE SYNTHESIS PROTEINS"/>
    <property type="match status" value="1"/>
</dbReference>
<dbReference type="GO" id="GO:0046656">
    <property type="term" value="P:folic acid biosynthetic process"/>
    <property type="evidence" value="ECO:0007669"/>
    <property type="project" value="UniProtKB-KW"/>
</dbReference>
<feature type="domain" description="Pterin-binding" evidence="13">
    <location>
        <begin position="14"/>
        <end position="269"/>
    </location>
</feature>
<evidence type="ECO:0000256" key="1">
    <source>
        <dbReference type="ARBA" id="ARBA00000012"/>
    </source>
</evidence>
<evidence type="ECO:0000256" key="6">
    <source>
        <dbReference type="ARBA" id="ARBA00016919"/>
    </source>
</evidence>
<dbReference type="EC" id="2.5.1.15" evidence="5 12"/>
<dbReference type="GO" id="GO:0005829">
    <property type="term" value="C:cytosol"/>
    <property type="evidence" value="ECO:0007669"/>
    <property type="project" value="TreeGrafter"/>
</dbReference>
<evidence type="ECO:0000256" key="5">
    <source>
        <dbReference type="ARBA" id="ARBA00012458"/>
    </source>
</evidence>
<gene>
    <name evidence="14" type="primary">folP</name>
    <name evidence="14" type="ORF">C3F09_09260</name>
</gene>
<keyword evidence="10 12" id="KW-0289">Folate biosynthesis</keyword>
<comment type="similarity">
    <text evidence="4 12">Belongs to the DHPS family.</text>
</comment>
<keyword evidence="7 12" id="KW-0808">Transferase</keyword>
<keyword evidence="8 12" id="KW-0479">Metal-binding</keyword>
<dbReference type="Gene3D" id="3.20.20.20">
    <property type="entry name" value="Dihydropteroate synthase-like"/>
    <property type="match status" value="1"/>
</dbReference>
<dbReference type="PROSITE" id="PS00792">
    <property type="entry name" value="DHPS_1"/>
    <property type="match status" value="1"/>
</dbReference>
<keyword evidence="9 12" id="KW-0460">Magnesium</keyword>
<dbReference type="PROSITE" id="PS00793">
    <property type="entry name" value="DHPS_2"/>
    <property type="match status" value="1"/>
</dbReference>
<dbReference type="InterPro" id="IPR000489">
    <property type="entry name" value="Pterin-binding_dom"/>
</dbReference>
<evidence type="ECO:0000256" key="4">
    <source>
        <dbReference type="ARBA" id="ARBA00009503"/>
    </source>
</evidence>
<proteinExistence type="inferred from homology"/>
<dbReference type="SUPFAM" id="SSF51717">
    <property type="entry name" value="Dihydropteroate synthetase-like"/>
    <property type="match status" value="1"/>
</dbReference>
<dbReference type="EMBL" id="PQAP01000149">
    <property type="protein sequence ID" value="PWB70286.1"/>
    <property type="molecule type" value="Genomic_DNA"/>
</dbReference>
<evidence type="ECO:0000256" key="2">
    <source>
        <dbReference type="ARBA" id="ARBA00001946"/>
    </source>
</evidence>
<dbReference type="GO" id="GO:0046654">
    <property type="term" value="P:tetrahydrofolate biosynthetic process"/>
    <property type="evidence" value="ECO:0007669"/>
    <property type="project" value="UniProtKB-UniPathway"/>
</dbReference>
<dbReference type="UniPathway" id="UPA00077">
    <property type="reaction ID" value="UER00156"/>
</dbReference>
<evidence type="ECO:0000256" key="7">
    <source>
        <dbReference type="ARBA" id="ARBA00022679"/>
    </source>
</evidence>
<name>A0A855X4T2_9BACT</name>
<sequence length="278" mass="29467">MRLGPGRTLRFERPLVTGILNVTPDSFSDGGRFASTDTAVNHALELVKQGADIIDVGGESSRPGAEPVSADDEMARVVPVIRELRRQSSIPISVDTYKSTVAEAALDAGADIINDISALRMDPELATVAAAAHAPVILMHMLGTPRTMQQHPHYENCVEEIVTFFRQRIDYCLKNGIARDKLILDPGIGFGKRLEDNLAILSGLGQFKQFGVPVLVGASRKSFIGLVHAAGSPAGERLGGSIAAAVVAVQNGADMVRVHDVAETVEALKVLGAIAKTS</sequence>
<protein>
    <recommendedName>
        <fullName evidence="6 12">Dihydropteroate synthase</fullName>
        <shortName evidence="12">DHPS</shortName>
        <ecNumber evidence="5 12">2.5.1.15</ecNumber>
    </recommendedName>
    <alternativeName>
        <fullName evidence="11 12">Dihydropteroate pyrophosphorylase</fullName>
    </alternativeName>
</protein>
<dbReference type="CDD" id="cd00739">
    <property type="entry name" value="DHPS"/>
    <property type="match status" value="1"/>
</dbReference>
<evidence type="ECO:0000259" key="13">
    <source>
        <dbReference type="PROSITE" id="PS50972"/>
    </source>
</evidence>
<comment type="pathway">
    <text evidence="3 12">Cofactor biosynthesis; tetrahydrofolate biosynthesis; 7,8-dihydrofolate from 2-amino-4-hydroxy-6-hydroxymethyl-7,8-dihydropteridine diphosphate and 4-aminobenzoate: step 1/2.</text>
</comment>
<evidence type="ECO:0000313" key="14">
    <source>
        <dbReference type="EMBL" id="PWB70286.1"/>
    </source>
</evidence>
<dbReference type="FunFam" id="3.20.20.20:FF:000006">
    <property type="entry name" value="Dihydropteroate synthase"/>
    <property type="match status" value="1"/>
</dbReference>
<evidence type="ECO:0000256" key="9">
    <source>
        <dbReference type="ARBA" id="ARBA00022842"/>
    </source>
</evidence>
<accession>A0A855X4T2</accession>
<evidence type="ECO:0000256" key="10">
    <source>
        <dbReference type="ARBA" id="ARBA00022909"/>
    </source>
</evidence>
<comment type="function">
    <text evidence="12">Catalyzes the condensation of para-aminobenzoate (pABA) with 6-hydroxymethyl-7,8-dihydropterin diphosphate (DHPt-PP) to form 7,8-dihydropteroate (H2Pte), the immediate precursor of folate derivatives.</text>
</comment>